<evidence type="ECO:0000313" key="1">
    <source>
        <dbReference type="EMBL" id="PSR76067.1"/>
    </source>
</evidence>
<keyword evidence="2" id="KW-1185">Reference proteome</keyword>
<dbReference type="AlphaFoldDB" id="A0A2R6NSX1"/>
<gene>
    <name evidence="1" type="ORF">PHLCEN_2v8729</name>
</gene>
<accession>A0A2R6NSX1</accession>
<proteinExistence type="predicted"/>
<evidence type="ECO:0000313" key="2">
    <source>
        <dbReference type="Proteomes" id="UP000186601"/>
    </source>
</evidence>
<reference evidence="1 2" key="1">
    <citation type="submission" date="2018-02" db="EMBL/GenBank/DDBJ databases">
        <title>Genome sequence of the basidiomycete white-rot fungus Phlebia centrifuga.</title>
        <authorList>
            <person name="Granchi Z."/>
            <person name="Peng M."/>
            <person name="de Vries R.P."/>
            <person name="Hilden K."/>
            <person name="Makela M.R."/>
            <person name="Grigoriev I."/>
            <person name="Riley R."/>
        </authorList>
    </citation>
    <scope>NUCLEOTIDE SEQUENCE [LARGE SCALE GENOMIC DNA]</scope>
    <source>
        <strain evidence="1 2">FBCC195</strain>
    </source>
</reference>
<comment type="caution">
    <text evidence="1">The sequence shown here is derived from an EMBL/GenBank/DDBJ whole genome shotgun (WGS) entry which is preliminary data.</text>
</comment>
<dbReference type="Proteomes" id="UP000186601">
    <property type="component" value="Unassembled WGS sequence"/>
</dbReference>
<protein>
    <submittedName>
        <fullName evidence="1">Uncharacterized protein</fullName>
    </submittedName>
</protein>
<organism evidence="1 2">
    <name type="scientific">Hermanssonia centrifuga</name>
    <dbReference type="NCBI Taxonomy" id="98765"/>
    <lineage>
        <taxon>Eukaryota</taxon>
        <taxon>Fungi</taxon>
        <taxon>Dikarya</taxon>
        <taxon>Basidiomycota</taxon>
        <taxon>Agaricomycotina</taxon>
        <taxon>Agaricomycetes</taxon>
        <taxon>Polyporales</taxon>
        <taxon>Meruliaceae</taxon>
        <taxon>Hermanssonia</taxon>
    </lineage>
</organism>
<sequence length="70" mass="8300">MSRSNANVHLRIWARDDVVGPRLPKFVQPIPKSPVRDYFFDGVITTCPDYRNPLYYLTPQLARCKMKWFI</sequence>
<name>A0A2R6NSX1_9APHY</name>
<dbReference type="EMBL" id="MLYV02000866">
    <property type="protein sequence ID" value="PSR76067.1"/>
    <property type="molecule type" value="Genomic_DNA"/>
</dbReference>